<protein>
    <submittedName>
        <fullName evidence="1">Uncharacterized protein</fullName>
    </submittedName>
</protein>
<gene>
    <name evidence="1" type="ORF">Aspvir_009437</name>
</gene>
<dbReference type="OrthoDB" id="3235083at2759"/>
<dbReference type="RefSeq" id="XP_043128516.1">
    <property type="nucleotide sequence ID" value="XM_043272581.1"/>
</dbReference>
<keyword evidence="2" id="KW-1185">Reference proteome</keyword>
<name>A0A9P3BYF7_ASPVI</name>
<organism evidence="1 2">
    <name type="scientific">Aspergillus viridinutans</name>
    <dbReference type="NCBI Taxonomy" id="75553"/>
    <lineage>
        <taxon>Eukaryota</taxon>
        <taxon>Fungi</taxon>
        <taxon>Dikarya</taxon>
        <taxon>Ascomycota</taxon>
        <taxon>Pezizomycotina</taxon>
        <taxon>Eurotiomycetes</taxon>
        <taxon>Eurotiomycetidae</taxon>
        <taxon>Eurotiales</taxon>
        <taxon>Aspergillaceae</taxon>
        <taxon>Aspergillus</taxon>
        <taxon>Aspergillus subgen. Fumigati</taxon>
    </lineage>
</organism>
<reference evidence="1 2" key="1">
    <citation type="submission" date="2021-02" db="EMBL/GenBank/DDBJ databases">
        <title>Pan-genome distribution and transcriptional activeness of fungal secondary metabolism genes in Aspergillus section Fumigati.</title>
        <authorList>
            <person name="Takahashi H."/>
            <person name="Umemura M."/>
            <person name="Ninomiya A."/>
            <person name="Kusuya Y."/>
            <person name="Urayama S."/>
            <person name="Shimizu M."/>
            <person name="Watanabe A."/>
            <person name="Kamei K."/>
            <person name="Yaguchi T."/>
            <person name="Hagiwara D."/>
        </authorList>
    </citation>
    <scope>NUCLEOTIDE SEQUENCE [LARGE SCALE GENOMIC DNA]</scope>
    <source>
        <strain evidence="1 2">IFM 47045</strain>
    </source>
</reference>
<dbReference type="EMBL" id="BOPL01000008">
    <property type="protein sequence ID" value="GIK05330.1"/>
    <property type="molecule type" value="Genomic_DNA"/>
</dbReference>
<dbReference type="GeneID" id="66937419"/>
<dbReference type="AlphaFoldDB" id="A0A9P3BYF7"/>
<evidence type="ECO:0000313" key="1">
    <source>
        <dbReference type="EMBL" id="GIK05330.1"/>
    </source>
</evidence>
<proteinExistence type="predicted"/>
<dbReference type="Proteomes" id="UP000710440">
    <property type="component" value="Unassembled WGS sequence"/>
</dbReference>
<sequence length="1158" mass="125516">MISVVQDSEFMTNLLPANPVPAGKRFIGFQDQDSNPAVFSLGEDAVLNLIIAQDGTPSLVNFGSLCNFSGKVLAFDVQQHKDSSLSIVVATDAGKDLSNVYILINMMPAELLKPQPETILFAGNLFPVIYEIFLSNFTRRVGSTDFPMIFLTLAPPGAITKSSQLGYLNVATRDSGGFAFSLNTSWRLATDPIDILAVAFGTCPVGQGAFVLYTASDGNHLQFRTFAGGNFASEMNCPSGALCIDSYVNPTTTYTELLVGGDSITRFNYSQYCTGHGEGTPIVTGDTALGLKNMHVAQEDEDITIWFTTVKNGVHYYSAPLPSLTGGQLIQLLDDGSGGQISTMLIAKETTSDLLVDTVISVDSSGSLTLLQCGSDTGIWQAVPFYLPSDSNTMEVPSFTLRFKASSDDSNQPVQYCQLHIKCSGSVIAFCNGVSQIIDQQGRWYQADSFGAVSVIISTSDMASFTFQVNQFKSSGHSAVPVQAAVLNPNMKLNAKLTAINSGNDLLNAKTQTGDPLIVPRTVSQADADQAANIVSQLNKSQIFLGDPNLPLRKFSNKRKVYNPNNETPQFLAGRILGDKDEVTDFIKHVSFSSWYDPWGAFSWVYRKAQEATKWVLNKVGDAVSLIIELGGKVFNFLLDSPEAIGKAISWVFQKITVGLQKLIDFLGFLFNWRDILNTADSIVSVMDSALDYSQGQVDGLKAQEQQIIENLGDAVKKRISPVETPTGTELKDSKETLPMAAIKESVGYNWTSYQVAYAGVGTSGSIKDAPEAVSGATSKAGDKLGPSLPDLWSKLTDIFADVEHFVSDMGHDVSDLFKPGTTSTNIFERLTLKLMNAALRTTQEAVDTLLDALSAVLSCLRRLGNKSIQLPIFTSLWRTISGGRDFTALNAIALLIAIPATLLYKFVKGVAPPSLAGMDKNTFAAYVNGELGEEKELGIKRSDILRVLSVMLIVMEELEWNFKVISRFTKRLRSTTADTIDTAMIFLGTGQLIALWPIKGSQNTTLRYTSWGLDCANVVTLATGRFVGWQTGTPREETAPMVATVGVMTSIPTYLLGILIHTDADSGDPALLARHITEDTFAMLKAWLSGIQAVASDPETIATATTLGYICVGLKLLLKFVDFYLEAEDELNVNDAEPPHQCIDRGNLMANMNFSML</sequence>
<evidence type="ECO:0000313" key="2">
    <source>
        <dbReference type="Proteomes" id="UP000710440"/>
    </source>
</evidence>
<accession>A0A9P3BYF7</accession>
<comment type="caution">
    <text evidence="1">The sequence shown here is derived from an EMBL/GenBank/DDBJ whole genome shotgun (WGS) entry which is preliminary data.</text>
</comment>